<keyword evidence="1" id="KW-0175">Coiled coil</keyword>
<dbReference type="Proteomes" id="UP001431209">
    <property type="component" value="Unassembled WGS sequence"/>
</dbReference>
<evidence type="ECO:0000313" key="3">
    <source>
        <dbReference type="EMBL" id="KAL0477712.1"/>
    </source>
</evidence>
<comment type="caution">
    <text evidence="4">The sequence shown here is derived from an EMBL/GenBank/DDBJ whole genome shotgun (WGS) entry which is preliminary data.</text>
</comment>
<dbReference type="EMBL" id="JAOPGA020000589">
    <property type="protein sequence ID" value="KAL0479727.1"/>
    <property type="molecule type" value="Genomic_DNA"/>
</dbReference>
<feature type="coiled-coil region" evidence="1">
    <location>
        <begin position="210"/>
        <end position="244"/>
    </location>
</feature>
<evidence type="ECO:0000256" key="1">
    <source>
        <dbReference type="SAM" id="Coils"/>
    </source>
</evidence>
<gene>
    <name evidence="4" type="ORF">AKO1_007501</name>
    <name evidence="3" type="ORF">AKO1_013499</name>
</gene>
<name>A0AAW2YRG4_9EUKA</name>
<protein>
    <submittedName>
        <fullName evidence="3">Ras-related protein Rab</fullName>
    </submittedName>
</protein>
<evidence type="ECO:0000256" key="2">
    <source>
        <dbReference type="SAM" id="MobiDB-lite"/>
    </source>
</evidence>
<accession>A0AAW2YRG4</accession>
<dbReference type="EMBL" id="JAOPGA020000222">
    <property type="protein sequence ID" value="KAL0477712.1"/>
    <property type="molecule type" value="Genomic_DNA"/>
</dbReference>
<reference evidence="4 5" key="1">
    <citation type="submission" date="2024-03" db="EMBL/GenBank/DDBJ databases">
        <title>The Acrasis kona genome and developmental transcriptomes reveal deep origins of eukaryotic multicellular pathways.</title>
        <authorList>
            <person name="Sheikh S."/>
            <person name="Fu C.-J."/>
            <person name="Brown M.W."/>
            <person name="Baldauf S.L."/>
        </authorList>
    </citation>
    <scope>NUCLEOTIDE SEQUENCE [LARGE SCALE GENOMIC DNA]</scope>
    <source>
        <strain evidence="4 5">ATCC MYA-3509</strain>
    </source>
</reference>
<organism evidence="4 5">
    <name type="scientific">Acrasis kona</name>
    <dbReference type="NCBI Taxonomy" id="1008807"/>
    <lineage>
        <taxon>Eukaryota</taxon>
        <taxon>Discoba</taxon>
        <taxon>Heterolobosea</taxon>
        <taxon>Tetramitia</taxon>
        <taxon>Eutetramitia</taxon>
        <taxon>Acrasidae</taxon>
        <taxon>Acrasis</taxon>
    </lineage>
</organism>
<feature type="compositionally biased region" description="Basic and acidic residues" evidence="2">
    <location>
        <begin position="1"/>
        <end position="17"/>
    </location>
</feature>
<dbReference type="AlphaFoldDB" id="A0AAW2YRG4"/>
<evidence type="ECO:0000313" key="5">
    <source>
        <dbReference type="Proteomes" id="UP001431209"/>
    </source>
</evidence>
<feature type="region of interest" description="Disordered" evidence="2">
    <location>
        <begin position="1"/>
        <end position="21"/>
    </location>
</feature>
<evidence type="ECO:0000313" key="4">
    <source>
        <dbReference type="EMBL" id="KAL0479727.1"/>
    </source>
</evidence>
<feature type="coiled-coil region" evidence="1">
    <location>
        <begin position="140"/>
        <end position="181"/>
    </location>
</feature>
<sequence>MEVLHSDGEHTGRHMELPENDSTCDEMVGAYRVALLEEKKHRMRLQINLNSYTKQMSKLQTQLFEKDQALEHISIKYKQLLESYQTLQDESLLIPSEENARPSLFCKTQPEKPAEDFSSIFHFPNLFNPLVYDTTDKDAFDKAKEEVKNLKADMEMSLIKNDELTAKNKLLTEKVNILERASTNHVKEQQTFKKERTELVKKIEHQTRCIFELEQKNSSAEELIHQNEEELNQLKKDGAQKDENINLLSQKLVLQKEEMSLIKLQLRKFHVTRVRSFFPNQDALVVLHKNPQNGLLMISVEVNNIPLLAAPVASIMHIKPDDANMRRVNMVFFNNAMETFECQDRRDFIETLKVFQAASADDNGINISKSFRSGRIK</sequence>
<proteinExistence type="predicted"/>
<keyword evidence="5" id="KW-1185">Reference proteome</keyword>
<feature type="coiled-coil region" evidence="1">
    <location>
        <begin position="42"/>
        <end position="90"/>
    </location>
</feature>